<organism evidence="1 2">
    <name type="scientific">Parasporobacterium paucivorans DSM 15970</name>
    <dbReference type="NCBI Taxonomy" id="1122934"/>
    <lineage>
        <taxon>Bacteria</taxon>
        <taxon>Bacillati</taxon>
        <taxon>Bacillota</taxon>
        <taxon>Clostridia</taxon>
        <taxon>Lachnospirales</taxon>
        <taxon>Lachnospiraceae</taxon>
        <taxon>Parasporobacterium</taxon>
    </lineage>
</organism>
<reference evidence="1 2" key="1">
    <citation type="submission" date="2016-11" db="EMBL/GenBank/DDBJ databases">
        <authorList>
            <person name="Jaros S."/>
            <person name="Januszkiewicz K."/>
            <person name="Wedrychowicz H."/>
        </authorList>
    </citation>
    <scope>NUCLEOTIDE SEQUENCE [LARGE SCALE GENOMIC DNA]</scope>
    <source>
        <strain evidence="1 2">DSM 15970</strain>
    </source>
</reference>
<evidence type="ECO:0000313" key="1">
    <source>
        <dbReference type="EMBL" id="SHI43881.1"/>
    </source>
</evidence>
<protein>
    <submittedName>
        <fullName evidence="1">Uncharacterized protein</fullName>
    </submittedName>
</protein>
<dbReference type="STRING" id="1122934.SAMN02745691_00263"/>
<evidence type="ECO:0000313" key="2">
    <source>
        <dbReference type="Proteomes" id="UP000184342"/>
    </source>
</evidence>
<dbReference type="EMBL" id="FQYT01000003">
    <property type="protein sequence ID" value="SHI43881.1"/>
    <property type="molecule type" value="Genomic_DNA"/>
</dbReference>
<gene>
    <name evidence="1" type="ORF">SAMN02745691_00263</name>
</gene>
<name>A0A1M6B575_9FIRM</name>
<proteinExistence type="predicted"/>
<dbReference type="Proteomes" id="UP000184342">
    <property type="component" value="Unassembled WGS sequence"/>
</dbReference>
<dbReference type="RefSeq" id="WP_178138511.1">
    <property type="nucleotide sequence ID" value="NZ_FQYT01000003.1"/>
</dbReference>
<keyword evidence="2" id="KW-1185">Reference proteome</keyword>
<dbReference type="AlphaFoldDB" id="A0A1M6B575"/>
<sequence length="56" mass="6481">MTKKKECDWCNKGYRFEFNWIDDEGNAVVTEDNMVIGGIAYFCPVCGRKLNANKEE</sequence>
<accession>A0A1M6B575</accession>